<dbReference type="EMBL" id="FNOU01000019">
    <property type="protein sequence ID" value="SDY18867.1"/>
    <property type="molecule type" value="Genomic_DNA"/>
</dbReference>
<dbReference type="InterPro" id="IPR003736">
    <property type="entry name" value="PAAI_dom"/>
</dbReference>
<dbReference type="InterPro" id="IPR006683">
    <property type="entry name" value="Thioestr_dom"/>
</dbReference>
<dbReference type="PANTHER" id="PTHR42856">
    <property type="entry name" value="ACYL-COENZYME A THIOESTERASE PAAI"/>
    <property type="match status" value="1"/>
</dbReference>
<dbReference type="GO" id="GO:0016289">
    <property type="term" value="F:acyl-CoA hydrolase activity"/>
    <property type="evidence" value="ECO:0007669"/>
    <property type="project" value="UniProtKB-ARBA"/>
</dbReference>
<gene>
    <name evidence="3" type="ORF">SAMN04488579_11933</name>
</gene>
<evidence type="ECO:0000259" key="2">
    <source>
        <dbReference type="Pfam" id="PF03061"/>
    </source>
</evidence>
<dbReference type="RefSeq" id="WP_090246316.1">
    <property type="nucleotide sequence ID" value="NZ_FNOU01000019.1"/>
</dbReference>
<dbReference type="Pfam" id="PF03061">
    <property type="entry name" value="4HBT"/>
    <property type="match status" value="1"/>
</dbReference>
<evidence type="ECO:0000256" key="1">
    <source>
        <dbReference type="ARBA" id="ARBA00022801"/>
    </source>
</evidence>
<organism evidence="3 4">
    <name type="scientific">Eubacterium barkeri</name>
    <name type="common">Clostridium barkeri</name>
    <dbReference type="NCBI Taxonomy" id="1528"/>
    <lineage>
        <taxon>Bacteria</taxon>
        <taxon>Bacillati</taxon>
        <taxon>Bacillota</taxon>
        <taxon>Clostridia</taxon>
        <taxon>Eubacteriales</taxon>
        <taxon>Eubacteriaceae</taxon>
        <taxon>Eubacterium</taxon>
    </lineage>
</organism>
<dbReference type="PANTHER" id="PTHR42856:SF1">
    <property type="entry name" value="ACYL-COENZYME A THIOESTERASE PAAI"/>
    <property type="match status" value="1"/>
</dbReference>
<keyword evidence="1" id="KW-0378">Hydrolase</keyword>
<dbReference type="InterPro" id="IPR052723">
    <property type="entry name" value="Acyl-CoA_thioesterase_PaaI"/>
</dbReference>
<dbReference type="SUPFAM" id="SSF54637">
    <property type="entry name" value="Thioesterase/thiol ester dehydrase-isomerase"/>
    <property type="match status" value="1"/>
</dbReference>
<keyword evidence="4" id="KW-1185">Reference proteome</keyword>
<protein>
    <submittedName>
        <fullName evidence="3">Acyl-CoA thioesterase</fullName>
    </submittedName>
</protein>
<evidence type="ECO:0000313" key="4">
    <source>
        <dbReference type="Proteomes" id="UP000199652"/>
    </source>
</evidence>
<proteinExistence type="predicted"/>
<dbReference type="OrthoDB" id="286702at2"/>
<dbReference type="InterPro" id="IPR029069">
    <property type="entry name" value="HotDog_dom_sf"/>
</dbReference>
<name>A0A1H3HTQ2_EUBBA</name>
<evidence type="ECO:0000313" key="3">
    <source>
        <dbReference type="EMBL" id="SDY18867.1"/>
    </source>
</evidence>
<dbReference type="Gene3D" id="3.10.129.10">
    <property type="entry name" value="Hotdog Thioesterase"/>
    <property type="match status" value="1"/>
</dbReference>
<feature type="domain" description="Thioesterase" evidence="2">
    <location>
        <begin position="48"/>
        <end position="117"/>
    </location>
</feature>
<dbReference type="STRING" id="1528.SAMN04488579_11933"/>
<dbReference type="AlphaFoldDB" id="A0A1H3HTQ2"/>
<dbReference type="Proteomes" id="UP000199652">
    <property type="component" value="Unassembled WGS sequence"/>
</dbReference>
<sequence>MGLLEETRERFGSDHFATEAAQVEIIGVEEGWAKCRMTLRPVHLNANGGVMGGAVFTLADFAFAVASNTGSTHTVTVDSHMSFLNAVKGTALYAETFCEKAGRRMCTYRVAITDDLGTNVAVAIISGMRL</sequence>
<reference evidence="4" key="1">
    <citation type="submission" date="2016-10" db="EMBL/GenBank/DDBJ databases">
        <authorList>
            <person name="Varghese N."/>
            <person name="Submissions S."/>
        </authorList>
    </citation>
    <scope>NUCLEOTIDE SEQUENCE [LARGE SCALE GENOMIC DNA]</scope>
    <source>
        <strain evidence="4">VPI 5359</strain>
    </source>
</reference>
<dbReference type="NCBIfam" id="TIGR00369">
    <property type="entry name" value="unchar_dom_1"/>
    <property type="match status" value="1"/>
</dbReference>
<dbReference type="CDD" id="cd03443">
    <property type="entry name" value="PaaI_thioesterase"/>
    <property type="match status" value="1"/>
</dbReference>
<accession>A0A1H3HTQ2</accession>